<evidence type="ECO:0000256" key="1">
    <source>
        <dbReference type="ARBA" id="ARBA00001946"/>
    </source>
</evidence>
<dbReference type="InterPro" id="IPR001650">
    <property type="entry name" value="Helicase_C-like"/>
</dbReference>
<evidence type="ECO:0000256" key="13">
    <source>
        <dbReference type="ARBA" id="ARBA00023204"/>
    </source>
</evidence>
<feature type="domain" description="Helicase ATP-binding" evidence="19">
    <location>
        <begin position="25"/>
        <end position="194"/>
    </location>
</feature>
<dbReference type="SMART" id="SM00956">
    <property type="entry name" value="RQC"/>
    <property type="match status" value="1"/>
</dbReference>
<evidence type="ECO:0000313" key="21">
    <source>
        <dbReference type="EMBL" id="SHI69396.1"/>
    </source>
</evidence>
<dbReference type="Pfam" id="PF00270">
    <property type="entry name" value="DEAD"/>
    <property type="match status" value="1"/>
</dbReference>
<evidence type="ECO:0000256" key="12">
    <source>
        <dbReference type="ARBA" id="ARBA00023172"/>
    </source>
</evidence>
<keyword evidence="7" id="KW-0378">Hydrolase</keyword>
<dbReference type="GO" id="GO:0043590">
    <property type="term" value="C:bacterial nucleoid"/>
    <property type="evidence" value="ECO:0007669"/>
    <property type="project" value="TreeGrafter"/>
</dbReference>
<dbReference type="InterPro" id="IPR006293">
    <property type="entry name" value="DNA_helicase_ATP-dep_RecQ_bac"/>
</dbReference>
<evidence type="ECO:0000256" key="3">
    <source>
        <dbReference type="ARBA" id="ARBA00005446"/>
    </source>
</evidence>
<dbReference type="GO" id="GO:0046872">
    <property type="term" value="F:metal ion binding"/>
    <property type="evidence" value="ECO:0007669"/>
    <property type="project" value="UniProtKB-KW"/>
</dbReference>
<dbReference type="PANTHER" id="PTHR13710">
    <property type="entry name" value="DNA HELICASE RECQ FAMILY MEMBER"/>
    <property type="match status" value="1"/>
</dbReference>
<evidence type="ECO:0000313" key="22">
    <source>
        <dbReference type="Proteomes" id="UP000184310"/>
    </source>
</evidence>
<evidence type="ECO:0000256" key="17">
    <source>
        <dbReference type="SAM" id="Coils"/>
    </source>
</evidence>
<dbReference type="Gene3D" id="1.10.10.1390">
    <property type="entry name" value="ATP-dependent DNA helicase RecQ"/>
    <property type="match status" value="1"/>
</dbReference>
<keyword evidence="5" id="KW-0547">Nucleotide-binding</keyword>
<dbReference type="SMART" id="SM00341">
    <property type="entry name" value="HRDC"/>
    <property type="match status" value="1"/>
</dbReference>
<evidence type="ECO:0000259" key="19">
    <source>
        <dbReference type="PROSITE" id="PS51192"/>
    </source>
</evidence>
<comment type="cofactor">
    <cofactor evidence="1">
        <name>Mg(2+)</name>
        <dbReference type="ChEBI" id="CHEBI:18420"/>
    </cofactor>
</comment>
<sequence length="707" mass="80627">MSQAQEVLYRYFGYKTFRNNQEDIINEILNKKDVAIIMPTGGGKSLCYQIPAIILEGITIVISPLISLMKDQVDALNSLGIGAAYVNSSLSNVEIQEVYYKLKNNEIKLLYVAPERLESQEFIAEIGSLEVAQVAIDEAHCISQWGHDFRSSYKYISNFITLLNNRPIVTAFTATATKEVREDIIKLLRLKDPKIFISGFDRSNLSIIIEKGVNKKRYLLDYVNKNKDVSGIIYAATRKEVDAVCEMLQENHINATRYHAGLSDEERKINQEDFVYDKENVMVATNAFGMGIDKPNIRYVIHYNMPKNIEGYYQEIGRAGRDGEKSECILLFSPGDVQTQRYIVETGTVNPDRKLNELSKLQTMTDLVYSNDCYRRYILNYFGEELNEDCNNCSNCNSEGELVDKTIDAQKVLSCIYKMQRGYGVGVVVDTLRGSQNKKLLECGLDKLSTYGIMKEYSKDGLKEFINTLISHGVIDYGGEFPVLKLNNRSVAVLKGEEKILFKEIKEVKASFEENGLFDMLKALRREIAATEKIPPYLVFGDNSLKEMSTKYPLIKEDFLDISGVGALKYQKYGKQFLELINTYVEENNIEVKRSFKKEVKKLQEKKKSYVETVDMLRELKSIKKVAQGRELALTTIFSHIEQYISEGNNIDFAVDFDNIFDSEEESRILDVIDEIGYNKLKPIKEKLPNSISYDAIKGVIVKKLIS</sequence>
<evidence type="ECO:0000256" key="6">
    <source>
        <dbReference type="ARBA" id="ARBA00022763"/>
    </source>
</evidence>
<evidence type="ECO:0000256" key="9">
    <source>
        <dbReference type="ARBA" id="ARBA00022833"/>
    </source>
</evidence>
<evidence type="ECO:0000256" key="10">
    <source>
        <dbReference type="ARBA" id="ARBA00022840"/>
    </source>
</evidence>
<dbReference type="InterPro" id="IPR010997">
    <property type="entry name" value="HRDC-like_sf"/>
</dbReference>
<evidence type="ECO:0000256" key="7">
    <source>
        <dbReference type="ARBA" id="ARBA00022801"/>
    </source>
</evidence>
<evidence type="ECO:0000256" key="15">
    <source>
        <dbReference type="ARBA" id="ARBA00034617"/>
    </source>
</evidence>
<feature type="domain" description="HRDC" evidence="18">
    <location>
        <begin position="511"/>
        <end position="591"/>
    </location>
</feature>
<dbReference type="InterPro" id="IPR018982">
    <property type="entry name" value="RQC_domain"/>
</dbReference>
<keyword evidence="4" id="KW-0479">Metal-binding</keyword>
<dbReference type="SUPFAM" id="SSF47819">
    <property type="entry name" value="HRDC-like"/>
    <property type="match status" value="1"/>
</dbReference>
<evidence type="ECO:0000256" key="8">
    <source>
        <dbReference type="ARBA" id="ARBA00022806"/>
    </source>
</evidence>
<dbReference type="Pfam" id="PF09382">
    <property type="entry name" value="RQC"/>
    <property type="match status" value="1"/>
</dbReference>
<feature type="coiled-coil region" evidence="17">
    <location>
        <begin position="593"/>
        <end position="620"/>
    </location>
</feature>
<dbReference type="SMART" id="SM00487">
    <property type="entry name" value="DEXDc"/>
    <property type="match status" value="1"/>
</dbReference>
<dbReference type="InterPro" id="IPR002121">
    <property type="entry name" value="HRDC_dom"/>
</dbReference>
<dbReference type="InterPro" id="IPR036388">
    <property type="entry name" value="WH-like_DNA-bd_sf"/>
</dbReference>
<keyword evidence="13" id="KW-0234">DNA repair</keyword>
<dbReference type="PROSITE" id="PS51192">
    <property type="entry name" value="HELICASE_ATP_BIND_1"/>
    <property type="match status" value="1"/>
</dbReference>
<dbReference type="GO" id="GO:0030894">
    <property type="term" value="C:replisome"/>
    <property type="evidence" value="ECO:0007669"/>
    <property type="project" value="TreeGrafter"/>
</dbReference>
<dbReference type="Gene3D" id="1.10.10.10">
    <property type="entry name" value="Winged helix-like DNA-binding domain superfamily/Winged helix DNA-binding domain"/>
    <property type="match status" value="1"/>
</dbReference>
<dbReference type="SUPFAM" id="SSF52540">
    <property type="entry name" value="P-loop containing nucleoside triphosphate hydrolases"/>
    <property type="match status" value="1"/>
</dbReference>
<dbReference type="EC" id="5.6.2.4" evidence="16"/>
<dbReference type="GO" id="GO:0009378">
    <property type="term" value="F:four-way junction helicase activity"/>
    <property type="evidence" value="ECO:0007669"/>
    <property type="project" value="TreeGrafter"/>
</dbReference>
<feature type="domain" description="Helicase C-terminal" evidence="20">
    <location>
        <begin position="215"/>
        <end position="362"/>
    </location>
</feature>
<dbReference type="CDD" id="cd18794">
    <property type="entry name" value="SF2_C_RecQ"/>
    <property type="match status" value="1"/>
</dbReference>
<keyword evidence="8 21" id="KW-0347">Helicase</keyword>
<dbReference type="InterPro" id="IPR027417">
    <property type="entry name" value="P-loop_NTPase"/>
</dbReference>
<accession>A0A1M6D833</accession>
<dbReference type="GO" id="GO:0003677">
    <property type="term" value="F:DNA binding"/>
    <property type="evidence" value="ECO:0007669"/>
    <property type="project" value="UniProtKB-KW"/>
</dbReference>
<evidence type="ECO:0000256" key="14">
    <source>
        <dbReference type="ARBA" id="ARBA00023235"/>
    </source>
</evidence>
<dbReference type="InterPro" id="IPR029491">
    <property type="entry name" value="Helicase_HTH"/>
</dbReference>
<dbReference type="GO" id="GO:0006310">
    <property type="term" value="P:DNA recombination"/>
    <property type="evidence" value="ECO:0007669"/>
    <property type="project" value="UniProtKB-UniRule"/>
</dbReference>
<dbReference type="GO" id="GO:0009432">
    <property type="term" value="P:SOS response"/>
    <property type="evidence" value="ECO:0007669"/>
    <property type="project" value="UniProtKB-UniRule"/>
</dbReference>
<evidence type="ECO:0000259" key="18">
    <source>
        <dbReference type="PROSITE" id="PS50967"/>
    </source>
</evidence>
<dbReference type="InterPro" id="IPR014001">
    <property type="entry name" value="Helicase_ATP-bd"/>
</dbReference>
<dbReference type="SUPFAM" id="SSF46785">
    <property type="entry name" value="Winged helix' DNA-binding domain"/>
    <property type="match status" value="1"/>
</dbReference>
<comment type="similarity">
    <text evidence="3">Belongs to the helicase family. RecQ subfamily.</text>
</comment>
<dbReference type="Pfam" id="PF00570">
    <property type="entry name" value="HRDC"/>
    <property type="match status" value="1"/>
</dbReference>
<proteinExistence type="inferred from homology"/>
<dbReference type="RefSeq" id="WP_072985246.1">
    <property type="nucleotide sequence ID" value="NZ_FQZB01000004.1"/>
</dbReference>
<organism evidence="21 22">
    <name type="scientific">Clostridium cavendishii DSM 21758</name>
    <dbReference type="NCBI Taxonomy" id="1121302"/>
    <lineage>
        <taxon>Bacteria</taxon>
        <taxon>Bacillati</taxon>
        <taxon>Bacillota</taxon>
        <taxon>Clostridia</taxon>
        <taxon>Eubacteriales</taxon>
        <taxon>Clostridiaceae</taxon>
        <taxon>Clostridium</taxon>
    </lineage>
</organism>
<dbReference type="NCBIfam" id="TIGR01389">
    <property type="entry name" value="recQ"/>
    <property type="match status" value="1"/>
</dbReference>
<evidence type="ECO:0000259" key="20">
    <source>
        <dbReference type="PROSITE" id="PS51194"/>
    </source>
</evidence>
<keyword evidence="14" id="KW-0413">Isomerase</keyword>
<evidence type="ECO:0000256" key="5">
    <source>
        <dbReference type="ARBA" id="ARBA00022741"/>
    </source>
</evidence>
<dbReference type="GO" id="GO:0016787">
    <property type="term" value="F:hydrolase activity"/>
    <property type="evidence" value="ECO:0007669"/>
    <property type="project" value="UniProtKB-KW"/>
</dbReference>
<keyword evidence="6" id="KW-0227">DNA damage</keyword>
<dbReference type="InterPro" id="IPR036390">
    <property type="entry name" value="WH_DNA-bd_sf"/>
</dbReference>
<dbReference type="Gene3D" id="1.10.150.80">
    <property type="entry name" value="HRDC domain"/>
    <property type="match status" value="1"/>
</dbReference>
<keyword evidence="12" id="KW-0233">DNA recombination</keyword>
<evidence type="ECO:0000256" key="4">
    <source>
        <dbReference type="ARBA" id="ARBA00022723"/>
    </source>
</evidence>
<name>A0A1M6D833_9CLOT</name>
<keyword evidence="11" id="KW-0238">DNA-binding</keyword>
<keyword evidence="9" id="KW-0862">Zinc</keyword>
<keyword evidence="10" id="KW-0067">ATP-binding</keyword>
<dbReference type="NCBIfam" id="TIGR00614">
    <property type="entry name" value="recQ_fam"/>
    <property type="match status" value="1"/>
</dbReference>
<dbReference type="PROSITE" id="PS51194">
    <property type="entry name" value="HELICASE_CTER"/>
    <property type="match status" value="1"/>
</dbReference>
<dbReference type="EMBL" id="FQZB01000004">
    <property type="protein sequence ID" value="SHI69396.1"/>
    <property type="molecule type" value="Genomic_DNA"/>
</dbReference>
<dbReference type="GO" id="GO:0005524">
    <property type="term" value="F:ATP binding"/>
    <property type="evidence" value="ECO:0007669"/>
    <property type="project" value="UniProtKB-KW"/>
</dbReference>
<dbReference type="CDD" id="cd17920">
    <property type="entry name" value="DEXHc_RecQ"/>
    <property type="match status" value="1"/>
</dbReference>
<dbReference type="InterPro" id="IPR011545">
    <property type="entry name" value="DEAD/DEAH_box_helicase_dom"/>
</dbReference>
<dbReference type="Pfam" id="PF14493">
    <property type="entry name" value="HTH_40"/>
    <property type="match status" value="1"/>
</dbReference>
<dbReference type="Pfam" id="PF00271">
    <property type="entry name" value="Helicase_C"/>
    <property type="match status" value="1"/>
</dbReference>
<evidence type="ECO:0000256" key="2">
    <source>
        <dbReference type="ARBA" id="ARBA00001947"/>
    </source>
</evidence>
<dbReference type="Gene3D" id="3.40.50.300">
    <property type="entry name" value="P-loop containing nucleotide triphosphate hydrolases"/>
    <property type="match status" value="2"/>
</dbReference>
<dbReference type="PANTHER" id="PTHR13710:SF105">
    <property type="entry name" value="ATP-DEPENDENT DNA HELICASE Q1"/>
    <property type="match status" value="1"/>
</dbReference>
<keyword evidence="17" id="KW-0175">Coiled coil</keyword>
<protein>
    <recommendedName>
        <fullName evidence="16">DNA helicase RecQ</fullName>
        <ecNumber evidence="16">5.6.2.4</ecNumber>
    </recommendedName>
</protein>
<dbReference type="InterPro" id="IPR004589">
    <property type="entry name" value="DNA_helicase_ATP-dep_RecQ"/>
</dbReference>
<dbReference type="GO" id="GO:0006281">
    <property type="term" value="P:DNA repair"/>
    <property type="evidence" value="ECO:0007669"/>
    <property type="project" value="UniProtKB-KW"/>
</dbReference>
<dbReference type="GO" id="GO:0006260">
    <property type="term" value="P:DNA replication"/>
    <property type="evidence" value="ECO:0007669"/>
    <property type="project" value="InterPro"/>
</dbReference>
<dbReference type="SMART" id="SM00490">
    <property type="entry name" value="HELICc"/>
    <property type="match status" value="1"/>
</dbReference>
<comment type="catalytic activity">
    <reaction evidence="15">
        <text>Couples ATP hydrolysis with the unwinding of duplex DNA by translocating in the 3'-5' direction.</text>
        <dbReference type="EC" id="5.6.2.4"/>
    </reaction>
</comment>
<evidence type="ECO:0000256" key="16">
    <source>
        <dbReference type="NCBIfam" id="TIGR01389"/>
    </source>
</evidence>
<dbReference type="Pfam" id="PF16124">
    <property type="entry name" value="RecQ_Zn_bind"/>
    <property type="match status" value="1"/>
</dbReference>
<dbReference type="Proteomes" id="UP000184310">
    <property type="component" value="Unassembled WGS sequence"/>
</dbReference>
<dbReference type="AlphaFoldDB" id="A0A1M6D833"/>
<dbReference type="InterPro" id="IPR044876">
    <property type="entry name" value="HRDC_dom_sf"/>
</dbReference>
<dbReference type="GO" id="GO:0043138">
    <property type="term" value="F:3'-5' DNA helicase activity"/>
    <property type="evidence" value="ECO:0007669"/>
    <property type="project" value="UniProtKB-EC"/>
</dbReference>
<dbReference type="OrthoDB" id="9763310at2"/>
<gene>
    <name evidence="21" type="ORF">SAMN02745163_00658</name>
</gene>
<dbReference type="PROSITE" id="PS50967">
    <property type="entry name" value="HRDC"/>
    <property type="match status" value="1"/>
</dbReference>
<comment type="cofactor">
    <cofactor evidence="2">
        <name>Zn(2+)</name>
        <dbReference type="ChEBI" id="CHEBI:29105"/>
    </cofactor>
</comment>
<dbReference type="GO" id="GO:0005737">
    <property type="term" value="C:cytoplasm"/>
    <property type="evidence" value="ECO:0007669"/>
    <property type="project" value="TreeGrafter"/>
</dbReference>
<keyword evidence="22" id="KW-1185">Reference proteome</keyword>
<dbReference type="InterPro" id="IPR032284">
    <property type="entry name" value="RecQ_Zn-bd"/>
</dbReference>
<evidence type="ECO:0000256" key="11">
    <source>
        <dbReference type="ARBA" id="ARBA00023125"/>
    </source>
</evidence>
<reference evidence="21 22" key="1">
    <citation type="submission" date="2016-11" db="EMBL/GenBank/DDBJ databases">
        <authorList>
            <person name="Jaros S."/>
            <person name="Januszkiewicz K."/>
            <person name="Wedrychowicz H."/>
        </authorList>
    </citation>
    <scope>NUCLEOTIDE SEQUENCE [LARGE SCALE GENOMIC DNA]</scope>
    <source>
        <strain evidence="21 22">DSM 21758</strain>
    </source>
</reference>
<dbReference type="STRING" id="1121302.SAMN02745163_00658"/>
<dbReference type="FunFam" id="3.40.50.300:FF:000296">
    <property type="entry name" value="ATP-dependent DNA helicase RecQ"/>
    <property type="match status" value="1"/>
</dbReference>